<evidence type="ECO:0000256" key="4">
    <source>
        <dbReference type="ARBA" id="ARBA00023136"/>
    </source>
</evidence>
<dbReference type="GO" id="GO:0016020">
    <property type="term" value="C:membrane"/>
    <property type="evidence" value="ECO:0007669"/>
    <property type="project" value="UniProtKB-SubCell"/>
</dbReference>
<dbReference type="InterPro" id="IPR039868">
    <property type="entry name" value="ARMD3-like"/>
</dbReference>
<evidence type="ECO:0000256" key="2">
    <source>
        <dbReference type="ARBA" id="ARBA00022692"/>
    </source>
</evidence>
<dbReference type="AlphaFoldDB" id="A0A8K9UCU8"/>
<evidence type="ECO:0000259" key="5">
    <source>
        <dbReference type="SMART" id="SM01158"/>
    </source>
</evidence>
<keyword evidence="4" id="KW-0472">Membrane</keyword>
<reference evidence="6" key="3">
    <citation type="submission" date="2025-09" db="UniProtKB">
        <authorList>
            <consortium name="Ensembl"/>
        </authorList>
    </citation>
    <scope>IDENTIFICATION</scope>
</reference>
<keyword evidence="3" id="KW-1133">Transmembrane helix</keyword>
<dbReference type="Ensembl" id="ENSOMYT00000131619.1">
    <property type="protein sequence ID" value="ENSOMYP00000108295.1"/>
    <property type="gene ID" value="ENSOMYG00000055829.1"/>
</dbReference>
<organism evidence="6 7">
    <name type="scientific">Oncorhynchus mykiss</name>
    <name type="common">Rainbow trout</name>
    <name type="synonym">Salmo gairdneri</name>
    <dbReference type="NCBI Taxonomy" id="8022"/>
    <lineage>
        <taxon>Eukaryota</taxon>
        <taxon>Metazoa</taxon>
        <taxon>Chordata</taxon>
        <taxon>Craniata</taxon>
        <taxon>Vertebrata</taxon>
        <taxon>Euteleostomi</taxon>
        <taxon>Actinopterygii</taxon>
        <taxon>Neopterygii</taxon>
        <taxon>Teleostei</taxon>
        <taxon>Protacanthopterygii</taxon>
        <taxon>Salmoniformes</taxon>
        <taxon>Salmonidae</taxon>
        <taxon>Salmoninae</taxon>
        <taxon>Oncorhynchus</taxon>
    </lineage>
</organism>
<comment type="subcellular location">
    <subcellularLocation>
        <location evidence="1">Membrane</location>
    </subcellularLocation>
</comment>
<proteinExistence type="predicted"/>
<dbReference type="Proteomes" id="UP000694395">
    <property type="component" value="Chromosome 13"/>
</dbReference>
<sequence>MSQLEKKAGLLRRTSSSKKPLKEKVVLMYDEIFAKEDPAKNNSRFWDELFLMKVNLEYLEAKLESLDGDEVMKIKDNINSLFHHCVQALAEEHQIKVVNALQTLCALFRGVHQKNKSASGFDIINMLVGFDKAELRMKDLMESLDSLLCGEGSESLKALCLKLLLCLVTVTDNISQNTILEYVMINSIFEAILQILSDVSTRGQHGYDAVVLLALLVNYRKYESVNPYIVKLSIVDDEPTLDTFMLIVMFSPCVCVSRQYKDKEEENHGGFFSTLTSMVRTHLILTNEAILLALYEAVHLNRNFITVLAQSHPEIDIPTTPITPVPTTPTTPLGTTPLSMDMMNSSELPLDPNLQTSNLLITFLKYSSIDQYADAFLHDDNMNFRVNLHRMPMRHRKKAAEKNVPSRPLVCAVLDLMVEFIVTHMMKDFPMDLYMRCVQVIHKLICYQKKCRIRLHYTWRELWSALINLLKFLLSNETVLLAKHNIFHLALLVVNLFNMFITYGDTFLPTSNSYDELYYEIVRMHQIFDNLYCMVLRVSTNAGQWKEPASKVTHSLVNVRAIINHFNPKIESYAAVNHISQLSEDQVLEVVRSNYDTLTLKLQDGLDQFERYSEQPKEAAFFKELVRSISLNVRKNVSLNTLSQDLLLKEFSTIS</sequence>
<reference evidence="6" key="2">
    <citation type="submission" date="2025-08" db="UniProtKB">
        <authorList>
            <consortium name="Ensembl"/>
        </authorList>
    </citation>
    <scope>IDENTIFICATION</scope>
</reference>
<dbReference type="GeneTree" id="ENSGT00390000002554"/>
<dbReference type="GO" id="GO:0005829">
    <property type="term" value="C:cytosol"/>
    <property type="evidence" value="ECO:0007669"/>
    <property type="project" value="TreeGrafter"/>
</dbReference>
<dbReference type="PANTHER" id="PTHR13608:SF3">
    <property type="entry name" value="ARMADILLO-LIKE HELICAL DOMAIN-CONTAINING PROTEIN 3"/>
    <property type="match status" value="1"/>
</dbReference>
<reference evidence="6" key="1">
    <citation type="submission" date="2020-07" db="EMBL/GenBank/DDBJ databases">
        <title>A long reads based de novo assembly of the rainbow trout Arlee double haploid line genome.</title>
        <authorList>
            <person name="Gao G."/>
            <person name="Palti Y."/>
        </authorList>
    </citation>
    <scope>NUCLEOTIDE SEQUENCE [LARGE SCALE GENOMIC DNA]</scope>
</reference>
<feature type="domain" description="Armadillo-like helical" evidence="5">
    <location>
        <begin position="401"/>
        <end position="637"/>
    </location>
</feature>
<name>A0A8K9UCU8_ONCMY</name>
<keyword evidence="2" id="KW-0812">Transmembrane</keyword>
<keyword evidence="7" id="KW-1185">Reference proteome</keyword>
<evidence type="ECO:0000313" key="6">
    <source>
        <dbReference type="Ensembl" id="ENSOMYP00000108295.1"/>
    </source>
</evidence>
<dbReference type="Pfam" id="PF08427">
    <property type="entry name" value="ARMH3_C"/>
    <property type="match status" value="1"/>
</dbReference>
<gene>
    <name evidence="6" type="primary">LOC110519875</name>
</gene>
<evidence type="ECO:0000313" key="7">
    <source>
        <dbReference type="Proteomes" id="UP000694395"/>
    </source>
</evidence>
<evidence type="ECO:0000256" key="1">
    <source>
        <dbReference type="ARBA" id="ARBA00004370"/>
    </source>
</evidence>
<accession>A0A8K9UCU8</accession>
<dbReference type="InterPro" id="IPR016024">
    <property type="entry name" value="ARM-type_fold"/>
</dbReference>
<dbReference type="SUPFAM" id="SSF48371">
    <property type="entry name" value="ARM repeat"/>
    <property type="match status" value="1"/>
</dbReference>
<dbReference type="PANTHER" id="PTHR13608">
    <property type="entry name" value="ARMADILLO-LIKE HELICAL DOMAIN-CONTAINING PROTEIN 3"/>
    <property type="match status" value="1"/>
</dbReference>
<protein>
    <submittedName>
        <fullName evidence="6">Armadillo like helical domain containing 3</fullName>
    </submittedName>
</protein>
<dbReference type="SMART" id="SM01158">
    <property type="entry name" value="DUF1741"/>
    <property type="match status" value="1"/>
</dbReference>
<evidence type="ECO:0000256" key="3">
    <source>
        <dbReference type="ARBA" id="ARBA00022989"/>
    </source>
</evidence>
<dbReference type="InterPro" id="IPR013636">
    <property type="entry name" value="ARMH3_C"/>
</dbReference>